<evidence type="ECO:0000313" key="2">
    <source>
        <dbReference type="Proteomes" id="UP000001857"/>
    </source>
</evidence>
<reference evidence="1 2" key="2">
    <citation type="journal article" date="2009" name="Nature">
        <title>A single regulatory gene is sufficient to alter bacterial host range.</title>
        <authorList>
            <person name="Mandel M.J."/>
            <person name="Wollenberg M.S."/>
            <person name="Stabb E.V."/>
            <person name="Visick K.L."/>
            <person name="Ruby E.G."/>
        </authorList>
    </citation>
    <scope>NUCLEOTIDE SEQUENCE [LARGE SCALE GENOMIC DNA]</scope>
    <source>
        <strain evidence="1 2">MJ11</strain>
    </source>
</reference>
<protein>
    <submittedName>
        <fullName evidence="1">Uncharacterized protein</fullName>
    </submittedName>
</protein>
<dbReference type="KEGG" id="vfm:VFMJ11_A1213"/>
<dbReference type="HOGENOM" id="CLU_3350142_0_0_6"/>
<proteinExistence type="predicted"/>
<dbReference type="Proteomes" id="UP000001857">
    <property type="component" value="Chromosome II"/>
</dbReference>
<accession>B5EVN9</accession>
<reference evidence="2" key="1">
    <citation type="submission" date="2008-08" db="EMBL/GenBank/DDBJ databases">
        <title>Complete sequence of Vibrio fischeri strain MJ11.</title>
        <authorList>
            <person name="Mandel M.J."/>
            <person name="Stabb E.V."/>
            <person name="Ruby E.G."/>
            <person name="Ferriera S."/>
            <person name="Johnson J."/>
            <person name="Kravitz S."/>
            <person name="Beeson K."/>
            <person name="Sutton G."/>
            <person name="Rogers Y.-H."/>
            <person name="Friedman R."/>
            <person name="Frazier M."/>
            <person name="Venter J.C."/>
        </authorList>
    </citation>
    <scope>NUCLEOTIDE SEQUENCE [LARGE SCALE GENOMIC DNA]</scope>
    <source>
        <strain evidence="2">MJ11</strain>
    </source>
</reference>
<sequence length="37" mass="4281">MKKYTIYNNQNQSITINTFTNPIKSAIILALSHRNKT</sequence>
<dbReference type="EMBL" id="CP001133">
    <property type="protein sequence ID" value="ACH63617.1"/>
    <property type="molecule type" value="Genomic_DNA"/>
</dbReference>
<organism evidence="1 2">
    <name type="scientific">Aliivibrio fischeri (strain MJ11)</name>
    <name type="common">Vibrio fischeri</name>
    <dbReference type="NCBI Taxonomy" id="388396"/>
    <lineage>
        <taxon>Bacteria</taxon>
        <taxon>Pseudomonadati</taxon>
        <taxon>Pseudomonadota</taxon>
        <taxon>Gammaproteobacteria</taxon>
        <taxon>Vibrionales</taxon>
        <taxon>Vibrionaceae</taxon>
        <taxon>Aliivibrio</taxon>
    </lineage>
</organism>
<evidence type="ECO:0000313" key="1">
    <source>
        <dbReference type="EMBL" id="ACH63617.1"/>
    </source>
</evidence>
<dbReference type="AlphaFoldDB" id="B5EVN9"/>
<gene>
    <name evidence="1" type="ordered locus">VFMJ11_A1213</name>
</gene>
<name>B5EVN9_ALIFM</name>